<dbReference type="Proteomes" id="UP000469185">
    <property type="component" value="Unassembled WGS sequence"/>
</dbReference>
<evidence type="ECO:0000313" key="1">
    <source>
        <dbReference type="EMBL" id="NED96614.1"/>
    </source>
</evidence>
<comment type="caution">
    <text evidence="1">The sequence shown here is derived from an EMBL/GenBank/DDBJ whole genome shotgun (WGS) entry which is preliminary data.</text>
</comment>
<keyword evidence="2" id="KW-1185">Reference proteome</keyword>
<proteinExistence type="predicted"/>
<organism evidence="1 2">
    <name type="scientific">Phytoactinopolyspora alkaliphila</name>
    <dbReference type="NCBI Taxonomy" id="1783498"/>
    <lineage>
        <taxon>Bacteria</taxon>
        <taxon>Bacillati</taxon>
        <taxon>Actinomycetota</taxon>
        <taxon>Actinomycetes</taxon>
        <taxon>Jiangellales</taxon>
        <taxon>Jiangellaceae</taxon>
        <taxon>Phytoactinopolyspora</taxon>
    </lineage>
</organism>
<name>A0A6N9YNQ6_9ACTN</name>
<dbReference type="EMBL" id="JAAGOB010000007">
    <property type="protein sequence ID" value="NED96614.1"/>
    <property type="molecule type" value="Genomic_DNA"/>
</dbReference>
<dbReference type="AlphaFoldDB" id="A0A6N9YNQ6"/>
<reference evidence="1 2" key="1">
    <citation type="submission" date="2020-02" db="EMBL/GenBank/DDBJ databases">
        <authorList>
            <person name="Li X.-J."/>
            <person name="Feng X.-M."/>
        </authorList>
    </citation>
    <scope>NUCLEOTIDE SEQUENCE [LARGE SCALE GENOMIC DNA]</scope>
    <source>
        <strain evidence="1 2">CGMCC 4.7225</strain>
    </source>
</reference>
<accession>A0A6N9YNQ6</accession>
<gene>
    <name evidence="1" type="ORF">G1H11_14990</name>
</gene>
<sequence length="84" mass="9401">MTKRMPAKRRHLASSPFRPQSEPVIEQFVLGDRVSHDTYGVGRVMGQETEAVTVDFGTQTVRIASPFRKMARLELAKEVAAQAE</sequence>
<dbReference type="RefSeq" id="WP_163819391.1">
    <property type="nucleotide sequence ID" value="NZ_JAAGOB010000007.1"/>
</dbReference>
<protein>
    <submittedName>
        <fullName evidence="1">Uncharacterized protein</fullName>
    </submittedName>
</protein>
<evidence type="ECO:0000313" key="2">
    <source>
        <dbReference type="Proteomes" id="UP000469185"/>
    </source>
</evidence>